<reference evidence="1 2" key="1">
    <citation type="journal article" date="2022" name="bioRxiv">
        <title>An ancient truncated duplication of the anti-Mullerian hormone receptor type 2 gene is a potential conserved master sex determinant in the Pangasiidae catfish family.</title>
        <authorList>
            <person name="Wen M."/>
            <person name="Pan Q."/>
            <person name="Jouanno E."/>
            <person name="Montfort J."/>
            <person name="Zahm M."/>
            <person name="Cabau C."/>
            <person name="Klopp C."/>
            <person name="Iampietro C."/>
            <person name="Roques C."/>
            <person name="Bouchez O."/>
            <person name="Castinel A."/>
            <person name="Donnadieu C."/>
            <person name="Parrinello H."/>
            <person name="Poncet C."/>
            <person name="Belmonte E."/>
            <person name="Gautier V."/>
            <person name="Avarre J.-C."/>
            <person name="Dugue R."/>
            <person name="Gustiano R."/>
            <person name="Ha T.T.T."/>
            <person name="Campet M."/>
            <person name="Sriphairoj K."/>
            <person name="Ribolli J."/>
            <person name="de Almeida F.L."/>
            <person name="Desvignes T."/>
            <person name="Postlethwait J.H."/>
            <person name="Bucao C.F."/>
            <person name="Robinson-Rechavi M."/>
            <person name="Bobe J."/>
            <person name="Herpin A."/>
            <person name="Guiguen Y."/>
        </authorList>
    </citation>
    <scope>NUCLEOTIDE SEQUENCE [LARGE SCALE GENOMIC DNA]</scope>
    <source>
        <strain evidence="1">YG-Dec2019</strain>
    </source>
</reference>
<dbReference type="EMBL" id="CM040462">
    <property type="protein sequence ID" value="MCI4381770.1"/>
    <property type="molecule type" value="Genomic_DNA"/>
</dbReference>
<organism evidence="1 2">
    <name type="scientific">Pangasianodon gigas</name>
    <name type="common">Mekong giant catfish</name>
    <name type="synonym">Pangasius gigas</name>
    <dbReference type="NCBI Taxonomy" id="30993"/>
    <lineage>
        <taxon>Eukaryota</taxon>
        <taxon>Metazoa</taxon>
        <taxon>Chordata</taxon>
        <taxon>Craniata</taxon>
        <taxon>Vertebrata</taxon>
        <taxon>Euteleostomi</taxon>
        <taxon>Actinopterygii</taxon>
        <taxon>Neopterygii</taxon>
        <taxon>Teleostei</taxon>
        <taxon>Ostariophysi</taxon>
        <taxon>Siluriformes</taxon>
        <taxon>Pangasiidae</taxon>
        <taxon>Pangasianodon</taxon>
    </lineage>
</organism>
<protein>
    <submittedName>
        <fullName evidence="1">Uncharacterized protein</fullName>
    </submittedName>
</protein>
<gene>
    <name evidence="1" type="ORF">PGIGA_G00255960</name>
</gene>
<dbReference type="Proteomes" id="UP000829447">
    <property type="component" value="Linkage Group LG9"/>
</dbReference>
<accession>A0ACC5WSA9</accession>
<keyword evidence="2" id="KW-1185">Reference proteome</keyword>
<proteinExistence type="predicted"/>
<comment type="caution">
    <text evidence="1">The sequence shown here is derived from an EMBL/GenBank/DDBJ whole genome shotgun (WGS) entry which is preliminary data.</text>
</comment>
<evidence type="ECO:0000313" key="2">
    <source>
        <dbReference type="Proteomes" id="UP000829447"/>
    </source>
</evidence>
<sequence>MARKINHRRQGSIELLEAIGVVKKENGTGSLSMLPSHSPKSFDYVLVAQEMGEDTGKESFRKKRDFIRALKDKNLQIMKITDDDKVFYGINAPKEIFDTYRHLLKVSDACNWSCEQQGNMPQSTRIRIVDYILHHTSIDTDGEFLYH</sequence>
<name>A0ACC5WSA9_PANGG</name>
<evidence type="ECO:0000313" key="1">
    <source>
        <dbReference type="EMBL" id="MCI4381770.1"/>
    </source>
</evidence>